<accession>A0A0H5C7S8</accession>
<sequence>MDREFDKQHIWHQYSSLTNPIPTYPVSKAKGAKVYLEDGTELIDGMSSWWNQIHGYNNDELNQAMYDQIPKFTHFMFAGVSHEPAIALSKKLIEMTPDELDNVFFADSGSVAVEVGLKLSHLYWAGKREMGQTDKPKHRFLTINYGYHGDTFGAMSVCDPVNSMHRNYSGYLTKNFFVEAPQSRFDGEFDPNDVEPLRKALEQNHESIAAVIMEPIVQGASGMRIYHPEYLRQVRKLCDEFDCLMVLDEIATGFGRTGKLFACEHAGIVPDIMLCGKGLTGGYLPLAAVLMKRHVAEWVCENPSKRFFHGPTYMAHALACAVGDKSLEILQRGEWRSQVAKIAKIFKEELFDKLQGLAIVEDLRGLGAIAVIQLVKPFETEQLQALFVKQGLWVRPFGKLIYLLPPFVIEEQDMYKLCRGTVNVVKSLKL</sequence>
<keyword evidence="9" id="KW-0949">S-adenosyl-L-methionine</keyword>
<keyword evidence="8" id="KW-0808">Transferase</keyword>
<evidence type="ECO:0000313" key="15">
    <source>
        <dbReference type="Proteomes" id="UP000038830"/>
    </source>
</evidence>
<evidence type="ECO:0000256" key="1">
    <source>
        <dbReference type="ARBA" id="ARBA00001933"/>
    </source>
</evidence>
<dbReference type="OrthoDB" id="425114at2759"/>
<dbReference type="NCBIfam" id="NF004624">
    <property type="entry name" value="PRK05964.1"/>
    <property type="match status" value="1"/>
</dbReference>
<dbReference type="EMBL" id="KV453941">
    <property type="protein sequence ID" value="ODV71419.1"/>
    <property type="molecule type" value="Genomic_DNA"/>
</dbReference>
<dbReference type="GO" id="GO:0009102">
    <property type="term" value="P:biotin biosynthetic process"/>
    <property type="evidence" value="ECO:0007669"/>
    <property type="project" value="UniProtKB-UniPathway"/>
</dbReference>
<dbReference type="NCBIfam" id="TIGR00508">
    <property type="entry name" value="bioA"/>
    <property type="match status" value="1"/>
</dbReference>
<evidence type="ECO:0000313" key="16">
    <source>
        <dbReference type="Proteomes" id="UP000094389"/>
    </source>
</evidence>
<evidence type="ECO:0000256" key="6">
    <source>
        <dbReference type="ARBA" id="ARBA00021753"/>
    </source>
</evidence>
<keyword evidence="10" id="KW-0093">Biotin biosynthesis</keyword>
<keyword evidence="16" id="KW-1185">Reference proteome</keyword>
<proteinExistence type="inferred from homology"/>
<name>A0A0H5C7S8_CYBJN</name>
<dbReference type="GO" id="GO:0003992">
    <property type="term" value="F:N2-acetyl-L-ornithine:2-oxoglutarate 5-aminotransferase activity"/>
    <property type="evidence" value="ECO:0007669"/>
    <property type="project" value="UniProtKB-EC"/>
</dbReference>
<dbReference type="InterPro" id="IPR049704">
    <property type="entry name" value="Aminotrans_3_PPA_site"/>
</dbReference>
<dbReference type="HAMAP" id="MF_00834">
    <property type="entry name" value="BioA"/>
    <property type="match status" value="1"/>
</dbReference>
<comment type="pathway">
    <text evidence="2">Cofactor biosynthesis; biotin biosynthesis.</text>
</comment>
<dbReference type="STRING" id="983966.A0A0H5C7S8"/>
<reference evidence="15" key="2">
    <citation type="journal article" date="2015" name="J. Biotechnol.">
        <title>The structure of the Cyberlindnera jadinii genome and its relation to Candida utilis analyzed by the occurrence of single nucleotide polymorphisms.</title>
        <authorList>
            <person name="Rupp O."/>
            <person name="Brinkrolf K."/>
            <person name="Buerth C."/>
            <person name="Kunigo M."/>
            <person name="Schneider J."/>
            <person name="Jaenicke S."/>
            <person name="Goesmann A."/>
            <person name="Puehler A."/>
            <person name="Jaeger K.-E."/>
            <person name="Ernst J.F."/>
        </authorList>
    </citation>
    <scope>NUCLEOTIDE SEQUENCE [LARGE SCALE GENOMIC DNA]</scope>
    <source>
        <strain evidence="15">ATCC 18201 / CBS 1600 / BCRC 20928 / JCM 3617 / NBRC 0987 / NRRL Y-1542</strain>
    </source>
</reference>
<dbReference type="Proteomes" id="UP000038830">
    <property type="component" value="Unassembled WGS sequence"/>
</dbReference>
<protein>
    <recommendedName>
        <fullName evidence="6">Acetylornithine aminotransferase, mitochondrial</fullName>
        <ecNumber evidence="5">2.6.1.11</ecNumber>
    </recommendedName>
</protein>
<evidence type="ECO:0000313" key="13">
    <source>
        <dbReference type="EMBL" id="CEP24355.1"/>
    </source>
</evidence>
<dbReference type="InterPro" id="IPR015422">
    <property type="entry name" value="PyrdxlP-dep_Trfase_small"/>
</dbReference>
<comment type="cofactor">
    <cofactor evidence="1">
        <name>pyridoxal 5'-phosphate</name>
        <dbReference type="ChEBI" id="CHEBI:597326"/>
    </cofactor>
</comment>
<organism evidence="13 15">
    <name type="scientific">Cyberlindnera jadinii (strain ATCC 18201 / CBS 1600 / BCRC 20928 / JCM 3617 / NBRC 0987 / NRRL Y-1542)</name>
    <name type="common">Torula yeast</name>
    <name type="synonym">Candida utilis</name>
    <dbReference type="NCBI Taxonomy" id="983966"/>
    <lineage>
        <taxon>Eukaryota</taxon>
        <taxon>Fungi</taxon>
        <taxon>Dikarya</taxon>
        <taxon>Ascomycota</taxon>
        <taxon>Saccharomycotina</taxon>
        <taxon>Saccharomycetes</taxon>
        <taxon>Phaffomycetales</taxon>
        <taxon>Phaffomycetaceae</taxon>
        <taxon>Cyberlindnera</taxon>
    </lineage>
</organism>
<dbReference type="InterPro" id="IPR005815">
    <property type="entry name" value="BioA"/>
</dbReference>
<dbReference type="UniPathway" id="UPA00078"/>
<evidence type="ECO:0000256" key="2">
    <source>
        <dbReference type="ARBA" id="ARBA00004746"/>
    </source>
</evidence>
<dbReference type="GeneID" id="30990176"/>
<dbReference type="Proteomes" id="UP000094389">
    <property type="component" value="Unassembled WGS sequence"/>
</dbReference>
<evidence type="ECO:0000256" key="7">
    <source>
        <dbReference type="ARBA" id="ARBA00022576"/>
    </source>
</evidence>
<dbReference type="Gene3D" id="3.40.640.10">
    <property type="entry name" value="Type I PLP-dependent aspartate aminotransferase-like (Major domain)"/>
    <property type="match status" value="1"/>
</dbReference>
<dbReference type="OMA" id="RFLTINY"/>
<evidence type="ECO:0000256" key="4">
    <source>
        <dbReference type="ARBA" id="ARBA00008954"/>
    </source>
</evidence>
<evidence type="ECO:0000256" key="12">
    <source>
        <dbReference type="RuleBase" id="RU003560"/>
    </source>
</evidence>
<accession>A0A1E4RVX2</accession>
<dbReference type="InterPro" id="IPR015424">
    <property type="entry name" value="PyrdxlP-dep_Trfase"/>
</dbReference>
<evidence type="ECO:0000256" key="9">
    <source>
        <dbReference type="ARBA" id="ARBA00022691"/>
    </source>
</evidence>
<dbReference type="EMBL" id="CDQK01000006">
    <property type="protein sequence ID" value="CEP24355.1"/>
    <property type="molecule type" value="Genomic_DNA"/>
</dbReference>
<gene>
    <name evidence="13" type="primary">bioA</name>
    <name evidence="13" type="ORF">BN1211_5158</name>
    <name evidence="14" type="ORF">CYBJADRAFT_169460</name>
</gene>
<keyword evidence="11 12" id="KW-0663">Pyridoxal phosphate</keyword>
<dbReference type="AlphaFoldDB" id="A0A0H5C7S8"/>
<keyword evidence="7" id="KW-0032">Aminotransferase</keyword>
<dbReference type="PANTHER" id="PTHR42684">
    <property type="entry name" value="ADENOSYLMETHIONINE-8-AMINO-7-OXONONANOATE AMINOTRANSFERASE"/>
    <property type="match status" value="1"/>
</dbReference>
<dbReference type="PANTHER" id="PTHR42684:SF17">
    <property type="entry name" value="ADENOSYLMETHIONINE-8-AMINO-7-OXONONANOATE AMINOTRANSFERASE"/>
    <property type="match status" value="1"/>
</dbReference>
<reference evidence="13" key="1">
    <citation type="submission" date="2014-12" db="EMBL/GenBank/DDBJ databases">
        <authorList>
            <person name="Jaenicke S."/>
        </authorList>
    </citation>
    <scope>NUCLEOTIDE SEQUENCE [LARGE SCALE GENOMIC DNA]</scope>
    <source>
        <strain evidence="13">CBS1600</strain>
    </source>
</reference>
<dbReference type="SUPFAM" id="SSF53383">
    <property type="entry name" value="PLP-dependent transferases"/>
    <property type="match status" value="1"/>
</dbReference>
<evidence type="ECO:0000256" key="3">
    <source>
        <dbReference type="ARBA" id="ARBA00005024"/>
    </source>
</evidence>
<dbReference type="RefSeq" id="XP_020068458.1">
    <property type="nucleotide sequence ID" value="XM_020215780.1"/>
</dbReference>
<evidence type="ECO:0000256" key="10">
    <source>
        <dbReference type="ARBA" id="ARBA00022756"/>
    </source>
</evidence>
<dbReference type="InterPro" id="IPR015421">
    <property type="entry name" value="PyrdxlP-dep_Trfase_major"/>
</dbReference>
<dbReference type="FunFam" id="3.40.640.10:FF:000004">
    <property type="entry name" value="Acetylornithine aminotransferase"/>
    <property type="match status" value="1"/>
</dbReference>
<evidence type="ECO:0000256" key="11">
    <source>
        <dbReference type="ARBA" id="ARBA00022898"/>
    </source>
</evidence>
<dbReference type="GO" id="GO:0004015">
    <property type="term" value="F:adenosylmethionine-8-amino-7-oxononanoate transaminase activity"/>
    <property type="evidence" value="ECO:0007669"/>
    <property type="project" value="InterPro"/>
</dbReference>
<evidence type="ECO:0000256" key="5">
    <source>
        <dbReference type="ARBA" id="ARBA00012919"/>
    </source>
</evidence>
<dbReference type="PROSITE" id="PS00600">
    <property type="entry name" value="AA_TRANSFER_CLASS_3"/>
    <property type="match status" value="1"/>
</dbReference>
<comment type="similarity">
    <text evidence="4 12">Belongs to the class-III pyridoxal-phosphate-dependent aminotransferase family.</text>
</comment>
<dbReference type="Pfam" id="PF00202">
    <property type="entry name" value="Aminotran_3"/>
    <property type="match status" value="1"/>
</dbReference>
<reference evidence="14 16" key="3">
    <citation type="journal article" date="2016" name="Proc. Natl. Acad. Sci. U.S.A.">
        <title>Comparative genomics of biotechnologically important yeasts.</title>
        <authorList>
            <person name="Riley R."/>
            <person name="Haridas S."/>
            <person name="Wolfe K.H."/>
            <person name="Lopes M.R."/>
            <person name="Hittinger C.T."/>
            <person name="Goeker M."/>
            <person name="Salamov A.A."/>
            <person name="Wisecaver J.H."/>
            <person name="Long T.M."/>
            <person name="Calvey C.H."/>
            <person name="Aerts A.L."/>
            <person name="Barry K.W."/>
            <person name="Choi C."/>
            <person name="Clum A."/>
            <person name="Coughlan A.Y."/>
            <person name="Deshpande S."/>
            <person name="Douglass A.P."/>
            <person name="Hanson S.J."/>
            <person name="Klenk H.-P."/>
            <person name="LaButti K.M."/>
            <person name="Lapidus A."/>
            <person name="Lindquist E.A."/>
            <person name="Lipzen A.M."/>
            <person name="Meier-Kolthoff J.P."/>
            <person name="Ohm R.A."/>
            <person name="Otillar R.P."/>
            <person name="Pangilinan J.L."/>
            <person name="Peng Y."/>
            <person name="Rokas A."/>
            <person name="Rosa C.A."/>
            <person name="Scheuner C."/>
            <person name="Sibirny A.A."/>
            <person name="Slot J.C."/>
            <person name="Stielow J.B."/>
            <person name="Sun H."/>
            <person name="Kurtzman C.P."/>
            <person name="Blackwell M."/>
            <person name="Grigoriev I.V."/>
            <person name="Jeffries T.W."/>
        </authorList>
    </citation>
    <scope>NUCLEOTIDE SEQUENCE [LARGE SCALE GENOMIC DNA]</scope>
    <source>
        <strain evidence="16">ATCC 18201 / CBS 1600 / BCRC 20928 / JCM 3617 / NBRC 0987 / NRRL Y-1542</strain>
        <strain evidence="14">NRRL Y-1542</strain>
    </source>
</reference>
<dbReference type="Gene3D" id="3.90.1150.10">
    <property type="entry name" value="Aspartate Aminotransferase, domain 1"/>
    <property type="match status" value="1"/>
</dbReference>
<dbReference type="InterPro" id="IPR005814">
    <property type="entry name" value="Aminotrans_3"/>
</dbReference>
<dbReference type="CDD" id="cd00610">
    <property type="entry name" value="OAT_like"/>
    <property type="match status" value="1"/>
</dbReference>
<dbReference type="GO" id="GO:0030170">
    <property type="term" value="F:pyridoxal phosphate binding"/>
    <property type="evidence" value="ECO:0007669"/>
    <property type="project" value="InterPro"/>
</dbReference>
<dbReference type="EC" id="2.6.1.11" evidence="5"/>
<evidence type="ECO:0000313" key="14">
    <source>
        <dbReference type="EMBL" id="ODV71419.1"/>
    </source>
</evidence>
<comment type="pathway">
    <text evidence="3">Amino-acid biosynthesis; L-arginine biosynthesis; N(2)-acetyl-L-ornithine from L-glutamate: step 4/4.</text>
</comment>
<evidence type="ECO:0000256" key="8">
    <source>
        <dbReference type="ARBA" id="ARBA00022679"/>
    </source>
</evidence>